<dbReference type="InterPro" id="IPR000210">
    <property type="entry name" value="BTB/POZ_dom"/>
</dbReference>
<feature type="region of interest" description="Disordered" evidence="1">
    <location>
        <begin position="303"/>
        <end position="343"/>
    </location>
</feature>
<proteinExistence type="predicted"/>
<protein>
    <submittedName>
        <fullName evidence="3">Speckle type BTB/POZ protein</fullName>
    </submittedName>
</protein>
<sequence>EGGFPSPSPAEMSSGPVAESWCYTQIKVVTFSHVWTVDNFSRCPAEMGEVIKSSTFHDKLKWLVKGRHRRKGDDLNMLEKLHILPESQRAYRFVQAKDWGFKKFIGWDFLLDEARGRLLLPDDKLTLFCELSVVQDFLGHDTMGAVTFSDCRPAEELRGLWDSSRFTNCSLEFQAHKAILTGKDVLFLCHIFAMLEHETEESEENRVEINDAEPDVFKETMCFIYTGKAPNLDKMADDLLAANDKVQSVRACVTLCASAENAADVLVLADQLKTRAADFINFASPLSRSHAADVMETSGLEVHGEVSPTPRSGGLSLPVHLPWTPGGNASHSPSGSGEKRRGP</sequence>
<dbReference type="PANTHER" id="PTHR24413">
    <property type="entry name" value="SPECKLE-TYPE POZ PROTEIN"/>
    <property type="match status" value="1"/>
</dbReference>
<dbReference type="PROSITE" id="PS50097">
    <property type="entry name" value="BTB"/>
    <property type="match status" value="1"/>
</dbReference>
<gene>
    <name evidence="3" type="primary">SPOP</name>
</gene>
<dbReference type="InterPro" id="IPR011333">
    <property type="entry name" value="SKP1/BTB/POZ_sf"/>
</dbReference>
<dbReference type="Gene3D" id="2.60.210.10">
    <property type="entry name" value="Apoptosis, Tumor Necrosis Factor Receptor Associated Protein 2, Chain A"/>
    <property type="match status" value="1"/>
</dbReference>
<accession>A0A8D3ALL9</accession>
<evidence type="ECO:0000256" key="1">
    <source>
        <dbReference type="SAM" id="MobiDB-lite"/>
    </source>
</evidence>
<dbReference type="Pfam" id="PF00651">
    <property type="entry name" value="BTB"/>
    <property type="match status" value="1"/>
</dbReference>
<dbReference type="InterPro" id="IPR008974">
    <property type="entry name" value="TRAF-like"/>
</dbReference>
<dbReference type="Ensembl" id="ENSSMAT00000020394.2">
    <property type="protein sequence ID" value="ENSSMAP00000020147.2"/>
    <property type="gene ID" value="ENSSMAG00000012241.2"/>
</dbReference>
<evidence type="ECO:0000259" key="2">
    <source>
        <dbReference type="PROSITE" id="PS50097"/>
    </source>
</evidence>
<dbReference type="SUPFAM" id="SSF49599">
    <property type="entry name" value="TRAF domain-like"/>
    <property type="match status" value="1"/>
</dbReference>
<reference evidence="3" key="2">
    <citation type="submission" date="2025-08" db="UniProtKB">
        <authorList>
            <consortium name="Ensembl"/>
        </authorList>
    </citation>
    <scope>IDENTIFICATION</scope>
</reference>
<dbReference type="Proteomes" id="UP000694558">
    <property type="component" value="Chromosome 19"/>
</dbReference>
<evidence type="ECO:0000313" key="4">
    <source>
        <dbReference type="Proteomes" id="UP000694558"/>
    </source>
</evidence>
<evidence type="ECO:0000313" key="3">
    <source>
        <dbReference type="Ensembl" id="ENSSMAP00000020147.2"/>
    </source>
</evidence>
<feature type="domain" description="BTB" evidence="2">
    <location>
        <begin position="161"/>
        <end position="228"/>
    </location>
</feature>
<dbReference type="Gene3D" id="3.30.710.10">
    <property type="entry name" value="Potassium Channel Kv1.1, Chain A"/>
    <property type="match status" value="1"/>
</dbReference>
<dbReference type="GeneTree" id="ENSGT00940000154376"/>
<dbReference type="Gene3D" id="6.10.250.3030">
    <property type="match status" value="1"/>
</dbReference>
<reference evidence="3" key="1">
    <citation type="submission" date="2023-05" db="EMBL/GenBank/DDBJ databases">
        <title>High-quality long-read genome of Scophthalmus maximus.</title>
        <authorList>
            <person name="Lien S."/>
            <person name="Martinez P."/>
        </authorList>
    </citation>
    <scope>NUCLEOTIDE SEQUENCE [LARGE SCALE GENOMIC DNA]</scope>
</reference>
<organism evidence="3 4">
    <name type="scientific">Scophthalmus maximus</name>
    <name type="common">Turbot</name>
    <name type="synonym">Psetta maxima</name>
    <dbReference type="NCBI Taxonomy" id="52904"/>
    <lineage>
        <taxon>Eukaryota</taxon>
        <taxon>Metazoa</taxon>
        <taxon>Chordata</taxon>
        <taxon>Craniata</taxon>
        <taxon>Vertebrata</taxon>
        <taxon>Euteleostomi</taxon>
        <taxon>Actinopterygii</taxon>
        <taxon>Neopterygii</taxon>
        <taxon>Teleostei</taxon>
        <taxon>Neoteleostei</taxon>
        <taxon>Acanthomorphata</taxon>
        <taxon>Carangaria</taxon>
        <taxon>Pleuronectiformes</taxon>
        <taxon>Pleuronectoidei</taxon>
        <taxon>Scophthalmidae</taxon>
        <taxon>Scophthalmus</taxon>
    </lineage>
</organism>
<name>A0A8D3ALL9_SCOMX</name>
<dbReference type="AlphaFoldDB" id="A0A8D3ALL9"/>
<dbReference type="SUPFAM" id="SSF54695">
    <property type="entry name" value="POZ domain"/>
    <property type="match status" value="1"/>
</dbReference>